<dbReference type="AlphaFoldDB" id="A0A0C3FI20"/>
<keyword evidence="3" id="KW-1185">Reference proteome</keyword>
<proteinExistence type="predicted"/>
<keyword evidence="1" id="KW-1133">Transmembrane helix</keyword>
<dbReference type="HOGENOM" id="CLU_3088074_0_0_1"/>
<reference evidence="2 3" key="1">
    <citation type="submission" date="2014-04" db="EMBL/GenBank/DDBJ databases">
        <authorList>
            <consortium name="DOE Joint Genome Institute"/>
            <person name="Kuo A."/>
            <person name="Tarkka M."/>
            <person name="Buscot F."/>
            <person name="Kohler A."/>
            <person name="Nagy L.G."/>
            <person name="Floudas D."/>
            <person name="Copeland A."/>
            <person name="Barry K.W."/>
            <person name="Cichocki N."/>
            <person name="Veneault-Fourrey C."/>
            <person name="LaButti K."/>
            <person name="Lindquist E.A."/>
            <person name="Lipzen A."/>
            <person name="Lundell T."/>
            <person name="Morin E."/>
            <person name="Murat C."/>
            <person name="Sun H."/>
            <person name="Tunlid A."/>
            <person name="Henrissat B."/>
            <person name="Grigoriev I.V."/>
            <person name="Hibbett D.S."/>
            <person name="Martin F."/>
            <person name="Nordberg H.P."/>
            <person name="Cantor M.N."/>
            <person name="Hua S.X."/>
        </authorList>
    </citation>
    <scope>NUCLEOTIDE SEQUENCE [LARGE SCALE GENOMIC DNA]</scope>
    <source>
        <strain evidence="2 3">F 1598</strain>
    </source>
</reference>
<sequence length="65" mass="7487">MGQKTQNRAAMARFWAAVGLQEVERGRMGVRWYGGWWWVCIPADLEPLLLLLSFSIHFLPLSTHS</sequence>
<dbReference type="Proteomes" id="UP000054166">
    <property type="component" value="Unassembled WGS sequence"/>
</dbReference>
<evidence type="ECO:0000313" key="3">
    <source>
        <dbReference type="Proteomes" id="UP000054166"/>
    </source>
</evidence>
<evidence type="ECO:0000256" key="1">
    <source>
        <dbReference type="SAM" id="Phobius"/>
    </source>
</evidence>
<reference evidence="3" key="2">
    <citation type="submission" date="2015-01" db="EMBL/GenBank/DDBJ databases">
        <title>Evolutionary Origins and Diversification of the Mycorrhizal Mutualists.</title>
        <authorList>
            <consortium name="DOE Joint Genome Institute"/>
            <consortium name="Mycorrhizal Genomics Consortium"/>
            <person name="Kohler A."/>
            <person name="Kuo A."/>
            <person name="Nagy L.G."/>
            <person name="Floudas D."/>
            <person name="Copeland A."/>
            <person name="Barry K.W."/>
            <person name="Cichocki N."/>
            <person name="Veneault-Fourrey C."/>
            <person name="LaButti K."/>
            <person name="Lindquist E.A."/>
            <person name="Lipzen A."/>
            <person name="Lundell T."/>
            <person name="Morin E."/>
            <person name="Murat C."/>
            <person name="Riley R."/>
            <person name="Ohm R."/>
            <person name="Sun H."/>
            <person name="Tunlid A."/>
            <person name="Henrissat B."/>
            <person name="Grigoriev I.V."/>
            <person name="Hibbett D.S."/>
            <person name="Martin F."/>
        </authorList>
    </citation>
    <scope>NUCLEOTIDE SEQUENCE [LARGE SCALE GENOMIC DNA]</scope>
    <source>
        <strain evidence="3">F 1598</strain>
    </source>
</reference>
<dbReference type="EMBL" id="KN832989">
    <property type="protein sequence ID" value="KIM84055.1"/>
    <property type="molecule type" value="Genomic_DNA"/>
</dbReference>
<evidence type="ECO:0000313" key="2">
    <source>
        <dbReference type="EMBL" id="KIM84055.1"/>
    </source>
</evidence>
<accession>A0A0C3FI20</accession>
<organism evidence="2 3">
    <name type="scientific">Piloderma croceum (strain F 1598)</name>
    <dbReference type="NCBI Taxonomy" id="765440"/>
    <lineage>
        <taxon>Eukaryota</taxon>
        <taxon>Fungi</taxon>
        <taxon>Dikarya</taxon>
        <taxon>Basidiomycota</taxon>
        <taxon>Agaricomycotina</taxon>
        <taxon>Agaricomycetes</taxon>
        <taxon>Agaricomycetidae</taxon>
        <taxon>Atheliales</taxon>
        <taxon>Atheliaceae</taxon>
        <taxon>Piloderma</taxon>
    </lineage>
</organism>
<keyword evidence="1" id="KW-0472">Membrane</keyword>
<gene>
    <name evidence="2" type="ORF">PILCRDRAFT_425123</name>
</gene>
<feature type="transmembrane region" description="Helical" evidence="1">
    <location>
        <begin position="35"/>
        <end position="59"/>
    </location>
</feature>
<dbReference type="InParanoid" id="A0A0C3FI20"/>
<keyword evidence="1" id="KW-0812">Transmembrane</keyword>
<name>A0A0C3FI20_PILCF</name>
<protein>
    <submittedName>
        <fullName evidence="2">Uncharacterized protein</fullName>
    </submittedName>
</protein>